<dbReference type="AlphaFoldDB" id="A0A5D0QVQ6"/>
<reference evidence="2 3" key="1">
    <citation type="submission" date="2019-08" db="EMBL/GenBank/DDBJ databases">
        <title>Genomes of Antarctic Bizionia species.</title>
        <authorList>
            <person name="Bowman J.P."/>
        </authorList>
    </citation>
    <scope>NUCLEOTIDE SEQUENCE [LARGE SCALE GENOMIC DNA]</scope>
    <source>
        <strain evidence="2 3">APA-1</strain>
    </source>
</reference>
<dbReference type="EMBL" id="VSKL01000002">
    <property type="protein sequence ID" value="TYB73212.1"/>
    <property type="molecule type" value="Genomic_DNA"/>
</dbReference>
<organism evidence="2 3">
    <name type="scientific">Bizionia algoritergicola</name>
    <dbReference type="NCBI Taxonomy" id="291187"/>
    <lineage>
        <taxon>Bacteria</taxon>
        <taxon>Pseudomonadati</taxon>
        <taxon>Bacteroidota</taxon>
        <taxon>Flavobacteriia</taxon>
        <taxon>Flavobacteriales</taxon>
        <taxon>Flavobacteriaceae</taxon>
        <taxon>Bizionia</taxon>
    </lineage>
</organism>
<dbReference type="Gene3D" id="3.40.50.12370">
    <property type="match status" value="1"/>
</dbReference>
<keyword evidence="3" id="KW-1185">Reference proteome</keyword>
<comment type="caution">
    <text evidence="2">The sequence shown here is derived from an EMBL/GenBank/DDBJ whole genome shotgun (WGS) entry which is preliminary data.</text>
</comment>
<evidence type="ECO:0000313" key="3">
    <source>
        <dbReference type="Proteomes" id="UP000324358"/>
    </source>
</evidence>
<dbReference type="OrthoDB" id="9788959at2"/>
<dbReference type="Pfam" id="PF00582">
    <property type="entry name" value="Usp"/>
    <property type="match status" value="1"/>
</dbReference>
<proteinExistence type="predicted"/>
<dbReference type="SUPFAM" id="SSF52402">
    <property type="entry name" value="Adenine nucleotide alpha hydrolases-like"/>
    <property type="match status" value="2"/>
</dbReference>
<protein>
    <submittedName>
        <fullName evidence="2">Universal stress protein</fullName>
    </submittedName>
</protein>
<dbReference type="CDD" id="cd00293">
    <property type="entry name" value="USP-like"/>
    <property type="match status" value="1"/>
</dbReference>
<feature type="domain" description="UspA" evidence="1">
    <location>
        <begin position="1"/>
        <end position="144"/>
    </location>
</feature>
<sequence>MRHHILLPTDFSDNAWSAALYALNLYASEPCTFYFSHAWTFLNSGARSHIPQSAIEPVQNKLKKKLMALKDHAILESKDRDHTFETIFSEGSVLDCMEVAVKKHNIRLVVMGTKGATGAQEFLYGSNTVTVMNKMRHCPVLLIPGNFEYVKPNNMVFPTKFNRFYGEELKFIKEIADLHGSKIEIVHINKKDKLEDTQLENVDMLKTYFKNYDINFNWLTESGKKEQIITRFIKENKSNILTMINFEHSFVEKLIKEPVIKKMGYHSIIPFLVIPRVD</sequence>
<evidence type="ECO:0000313" key="2">
    <source>
        <dbReference type="EMBL" id="TYB73212.1"/>
    </source>
</evidence>
<dbReference type="InterPro" id="IPR006016">
    <property type="entry name" value="UspA"/>
</dbReference>
<name>A0A5D0QVQ6_9FLAO</name>
<accession>A0A5D0QVQ6</accession>
<dbReference type="RefSeq" id="WP_066252864.1">
    <property type="nucleotide sequence ID" value="NZ_VSKL01000002.1"/>
</dbReference>
<evidence type="ECO:0000259" key="1">
    <source>
        <dbReference type="Pfam" id="PF00582"/>
    </source>
</evidence>
<dbReference type="Proteomes" id="UP000324358">
    <property type="component" value="Unassembled WGS sequence"/>
</dbReference>
<gene>
    <name evidence="2" type="ORF">ES675_05990</name>
</gene>